<reference evidence="1" key="1">
    <citation type="submission" date="2016-10" db="EMBL/GenBank/DDBJ databases">
        <title>CRISPR-Cas defence system in Roseofilum reptotaenium: evidence of a bacteriophage-cyanobacterium arms race in the coral black band disease.</title>
        <authorList>
            <person name="Buerger P."/>
            <person name="Wood-Charlson E.M."/>
            <person name="Weynberg K.D."/>
            <person name="Willis B."/>
            <person name="Van Oppen M.J."/>
        </authorList>
    </citation>
    <scope>NUCLEOTIDE SEQUENCE [LARGE SCALE GENOMIC DNA]</scope>
    <source>
        <strain evidence="1">AO1-A</strain>
    </source>
</reference>
<accession>A0A1L9QR97</accession>
<evidence type="ECO:0000313" key="1">
    <source>
        <dbReference type="EMBL" id="OJJ25194.1"/>
    </source>
</evidence>
<name>A0A1L9QR97_9CYAN</name>
<comment type="caution">
    <text evidence="1">The sequence shown here is derived from an EMBL/GenBank/DDBJ whole genome shotgun (WGS) entry which is preliminary data.</text>
</comment>
<gene>
    <name evidence="1" type="ORF">BI308_12655</name>
</gene>
<sequence>MILENQDQDLFNLNRFDCVYRGFSLYEGGTYAIHARRIRGVGVDESSECTEVNEIEMLDNFKDEITRDRVYNAFRKAWMNGNKSFSIPEYLNLLEND</sequence>
<dbReference type="EMBL" id="MLAW01000020">
    <property type="protein sequence ID" value="OJJ25194.1"/>
    <property type="molecule type" value="Genomic_DNA"/>
</dbReference>
<proteinExistence type="predicted"/>
<organism evidence="1 2">
    <name type="scientific">Roseofilum reptotaenium AO1-A</name>
    <dbReference type="NCBI Taxonomy" id="1925591"/>
    <lineage>
        <taxon>Bacteria</taxon>
        <taxon>Bacillati</taxon>
        <taxon>Cyanobacteriota</taxon>
        <taxon>Cyanophyceae</taxon>
        <taxon>Desertifilales</taxon>
        <taxon>Desertifilaceae</taxon>
        <taxon>Roseofilum</taxon>
    </lineage>
</organism>
<protein>
    <submittedName>
        <fullName evidence="1">Uncharacterized protein</fullName>
    </submittedName>
</protein>
<evidence type="ECO:0000313" key="2">
    <source>
        <dbReference type="Proteomes" id="UP000183940"/>
    </source>
</evidence>
<dbReference type="AlphaFoldDB" id="A0A1L9QR97"/>
<dbReference type="Proteomes" id="UP000183940">
    <property type="component" value="Unassembled WGS sequence"/>
</dbReference>
<keyword evidence="2" id="KW-1185">Reference proteome</keyword>